<evidence type="ECO:0000313" key="2">
    <source>
        <dbReference type="EMBL" id="KAF2866040.1"/>
    </source>
</evidence>
<dbReference type="Gene3D" id="3.10.110.10">
    <property type="entry name" value="Ubiquitin Conjugating Enzyme"/>
    <property type="match status" value="1"/>
</dbReference>
<dbReference type="Proteomes" id="UP000481861">
    <property type="component" value="Unassembled WGS sequence"/>
</dbReference>
<proteinExistence type="predicted"/>
<gene>
    <name evidence="2" type="ORF">BDV95DRAFT_210636</name>
</gene>
<name>A0A7C8M0H9_9PLEO</name>
<dbReference type="AlphaFoldDB" id="A0A7C8M0H9"/>
<dbReference type="InterPro" id="IPR010541">
    <property type="entry name" value="Prp3_C"/>
</dbReference>
<evidence type="ECO:0000313" key="3">
    <source>
        <dbReference type="Proteomes" id="UP000481861"/>
    </source>
</evidence>
<dbReference type="OrthoDB" id="432412at2759"/>
<dbReference type="PANTHER" id="PTHR15955:SF10">
    <property type="entry name" value="DUF1115 DOMAIN PROTEIN (AFU_ORTHOLOGUE AFUA_5G14750)"/>
    <property type="match status" value="1"/>
</dbReference>
<keyword evidence="3" id="KW-1185">Reference proteome</keyword>
<dbReference type="CDD" id="cd24163">
    <property type="entry name" value="RWDD2_C"/>
    <property type="match status" value="1"/>
</dbReference>
<dbReference type="InterPro" id="IPR059181">
    <property type="entry name" value="RWDD2A-B_C"/>
</dbReference>
<reference evidence="2 3" key="1">
    <citation type="submission" date="2020-01" db="EMBL/GenBank/DDBJ databases">
        <authorList>
            <consortium name="DOE Joint Genome Institute"/>
            <person name="Haridas S."/>
            <person name="Albert R."/>
            <person name="Binder M."/>
            <person name="Bloem J."/>
            <person name="Labutti K."/>
            <person name="Salamov A."/>
            <person name="Andreopoulos B."/>
            <person name="Baker S.E."/>
            <person name="Barry K."/>
            <person name="Bills G."/>
            <person name="Bluhm B.H."/>
            <person name="Cannon C."/>
            <person name="Castanera R."/>
            <person name="Culley D.E."/>
            <person name="Daum C."/>
            <person name="Ezra D."/>
            <person name="Gonzalez J.B."/>
            <person name="Henrissat B."/>
            <person name="Kuo A."/>
            <person name="Liang C."/>
            <person name="Lipzen A."/>
            <person name="Lutzoni F."/>
            <person name="Magnuson J."/>
            <person name="Mondo S."/>
            <person name="Nolan M."/>
            <person name="Ohm R."/>
            <person name="Pangilinan J."/>
            <person name="Park H.-J.H."/>
            <person name="Ramirez L."/>
            <person name="Alfaro M."/>
            <person name="Sun H."/>
            <person name="Tritt A."/>
            <person name="Yoshinaga Y."/>
            <person name="Zwiers L.-H.L."/>
            <person name="Turgeon B.G."/>
            <person name="Goodwin S.B."/>
            <person name="Spatafora J.W."/>
            <person name="Crous P.W."/>
            <person name="Grigoriev I.V."/>
        </authorList>
    </citation>
    <scope>NUCLEOTIDE SEQUENCE [LARGE SCALE GENOMIC DNA]</scope>
    <source>
        <strain evidence="2 3">CBS 611.86</strain>
    </source>
</reference>
<evidence type="ECO:0000259" key="1">
    <source>
        <dbReference type="Pfam" id="PF06544"/>
    </source>
</evidence>
<accession>A0A7C8M0H9</accession>
<organism evidence="2 3">
    <name type="scientific">Massariosphaeria phaeospora</name>
    <dbReference type="NCBI Taxonomy" id="100035"/>
    <lineage>
        <taxon>Eukaryota</taxon>
        <taxon>Fungi</taxon>
        <taxon>Dikarya</taxon>
        <taxon>Ascomycota</taxon>
        <taxon>Pezizomycotina</taxon>
        <taxon>Dothideomycetes</taxon>
        <taxon>Pleosporomycetidae</taxon>
        <taxon>Pleosporales</taxon>
        <taxon>Pleosporales incertae sedis</taxon>
        <taxon>Massariosphaeria</taxon>
    </lineage>
</organism>
<dbReference type="InterPro" id="IPR016135">
    <property type="entry name" value="UBQ-conjugating_enzyme/RWD"/>
</dbReference>
<dbReference type="PANTHER" id="PTHR15955">
    <property type="entry name" value="RWD DOMAIN CONTAINING PROTEIN 2"/>
    <property type="match status" value="1"/>
</dbReference>
<dbReference type="SUPFAM" id="SSF54495">
    <property type="entry name" value="UBC-like"/>
    <property type="match status" value="1"/>
</dbReference>
<feature type="domain" description="Small nuclear ribonucleoprotein Prp3 C-terminal" evidence="1">
    <location>
        <begin position="170"/>
        <end position="245"/>
    </location>
</feature>
<dbReference type="InterPro" id="IPR017359">
    <property type="entry name" value="Phi-like"/>
</dbReference>
<comment type="caution">
    <text evidence="2">The sequence shown here is derived from an EMBL/GenBank/DDBJ whole genome shotgun (WGS) entry which is preliminary data.</text>
</comment>
<sequence>MALSEGLRLLPPRLLEQQLLAIDLLLSMFPADLHQAGSTAEYVRLLQEYLEDPSHAPPASPQAAEYELHMPINPKHDAQLQIQFPMAWANGEIREDIDEPPWPVITFRCPTWMSRKTHADIVQRMPVDSPDSVLMVVEYLKEEIANHLASEASMIAPTLQAASGALVRVWFYLQSLSTRSKRNDMVNWAPNYGLTGFVLAGKPGILCLEGTSENISSYMSDIKTNSWSDVPSHQKKVSERFREGGPQLERVFENMREITGDISKGGHRGNRGEMGEVKKMFEGVGLGQVFAEVLGF</sequence>
<dbReference type="EMBL" id="JAADJZ010000029">
    <property type="protein sequence ID" value="KAF2866040.1"/>
    <property type="molecule type" value="Genomic_DNA"/>
</dbReference>
<dbReference type="PIRSF" id="PIRSF038021">
    <property type="entry name" value="UCP038021_RWDD2"/>
    <property type="match status" value="1"/>
</dbReference>
<dbReference type="Pfam" id="PF06544">
    <property type="entry name" value="Prp3_C"/>
    <property type="match status" value="1"/>
</dbReference>
<protein>
    <recommendedName>
        <fullName evidence="1">Small nuclear ribonucleoprotein Prp3 C-terminal domain-containing protein</fullName>
    </recommendedName>
</protein>